<proteinExistence type="predicted"/>
<feature type="region of interest" description="Disordered" evidence="1">
    <location>
        <begin position="64"/>
        <end position="108"/>
    </location>
</feature>
<name>A0A919L460_9ACTN</name>
<accession>A0A919L460</accession>
<reference evidence="2" key="2">
    <citation type="submission" date="2020-09" db="EMBL/GenBank/DDBJ databases">
        <authorList>
            <person name="Sun Q."/>
            <person name="Ohkuma M."/>
        </authorList>
    </citation>
    <scope>NUCLEOTIDE SEQUENCE</scope>
    <source>
        <strain evidence="2">JCM 4646</strain>
    </source>
</reference>
<organism evidence="2 3">
    <name type="scientific">Kitasatospora indigofera</name>
    <dbReference type="NCBI Taxonomy" id="67307"/>
    <lineage>
        <taxon>Bacteria</taxon>
        <taxon>Bacillati</taxon>
        <taxon>Actinomycetota</taxon>
        <taxon>Actinomycetes</taxon>
        <taxon>Kitasatosporales</taxon>
        <taxon>Streptomycetaceae</taxon>
        <taxon>Kitasatospora</taxon>
    </lineage>
</organism>
<gene>
    <name evidence="2" type="ORF">GCM10018781_73230</name>
</gene>
<evidence type="ECO:0000256" key="1">
    <source>
        <dbReference type="SAM" id="MobiDB-lite"/>
    </source>
</evidence>
<protein>
    <submittedName>
        <fullName evidence="2">Uncharacterized protein</fullName>
    </submittedName>
</protein>
<keyword evidence="3" id="KW-1185">Reference proteome</keyword>
<dbReference type="AlphaFoldDB" id="A0A919L460"/>
<feature type="compositionally biased region" description="Low complexity" evidence="1">
    <location>
        <begin position="92"/>
        <end position="108"/>
    </location>
</feature>
<evidence type="ECO:0000313" key="2">
    <source>
        <dbReference type="EMBL" id="GHH84280.1"/>
    </source>
</evidence>
<reference evidence="2" key="1">
    <citation type="journal article" date="2014" name="Int. J. Syst. Evol. Microbiol.">
        <title>Complete genome sequence of Corynebacterium casei LMG S-19264T (=DSM 44701T), isolated from a smear-ripened cheese.</title>
        <authorList>
            <consortium name="US DOE Joint Genome Institute (JGI-PGF)"/>
            <person name="Walter F."/>
            <person name="Albersmeier A."/>
            <person name="Kalinowski J."/>
            <person name="Ruckert C."/>
        </authorList>
    </citation>
    <scope>NUCLEOTIDE SEQUENCE</scope>
    <source>
        <strain evidence="2">JCM 4646</strain>
    </source>
</reference>
<dbReference type="EMBL" id="BNBO01000072">
    <property type="protein sequence ID" value="GHH84280.1"/>
    <property type="molecule type" value="Genomic_DNA"/>
</dbReference>
<evidence type="ECO:0000313" key="3">
    <source>
        <dbReference type="Proteomes" id="UP000617734"/>
    </source>
</evidence>
<dbReference type="Proteomes" id="UP000617734">
    <property type="component" value="Unassembled WGS sequence"/>
</dbReference>
<comment type="caution">
    <text evidence="2">The sequence shown here is derived from an EMBL/GenBank/DDBJ whole genome shotgun (WGS) entry which is preliminary data.</text>
</comment>
<sequence length="108" mass="10882">MNPKAVNFAAAIARFADSAATSALVPPSVLMLGFVPSDGAGATACAALLSSAYGIPPGYGGRALVRPSGRTGLTPGRQRADAGGRRERRTAGRAGPARRQPAVAARPR</sequence>